<dbReference type="Proteomes" id="UP000564677">
    <property type="component" value="Unassembled WGS sequence"/>
</dbReference>
<reference evidence="2 3" key="1">
    <citation type="submission" date="2020-03" db="EMBL/GenBank/DDBJ databases">
        <title>Genomic Encyclopedia of Type Strains, Phase IV (KMG-IV): sequencing the most valuable type-strain genomes for metagenomic binning, comparative biology and taxonomic classification.</title>
        <authorList>
            <person name="Goeker M."/>
        </authorList>
    </citation>
    <scope>NUCLEOTIDE SEQUENCE [LARGE SCALE GENOMIC DNA]</scope>
    <source>
        <strain evidence="2 3">DSM 4733</strain>
    </source>
</reference>
<evidence type="ECO:0000256" key="1">
    <source>
        <dbReference type="SAM" id="MobiDB-lite"/>
    </source>
</evidence>
<organism evidence="2 3">
    <name type="scientific">Sphingomonas leidyi</name>
    <dbReference type="NCBI Taxonomy" id="68569"/>
    <lineage>
        <taxon>Bacteria</taxon>
        <taxon>Pseudomonadati</taxon>
        <taxon>Pseudomonadota</taxon>
        <taxon>Alphaproteobacteria</taxon>
        <taxon>Sphingomonadales</taxon>
        <taxon>Sphingomonadaceae</taxon>
        <taxon>Sphingomonas</taxon>
    </lineage>
</organism>
<dbReference type="AlphaFoldDB" id="A0A7X5V2I8"/>
<gene>
    <name evidence="2" type="ORF">FHR20_002994</name>
</gene>
<evidence type="ECO:0000313" key="3">
    <source>
        <dbReference type="Proteomes" id="UP000564677"/>
    </source>
</evidence>
<evidence type="ECO:0000313" key="2">
    <source>
        <dbReference type="EMBL" id="NIJ66032.1"/>
    </source>
</evidence>
<sequence>MSEPEEIEGLGLSELEAMLSRRLRQEGGPLRATLPEALTEAEAGNCTSAGGDAPQIDLPHILQGLVSREMTSVEEFRRRQSAALPSLPESKPDSDPALGESPRLADIGIRDFSSQLSVVQAGDIGL</sequence>
<proteinExistence type="predicted"/>
<dbReference type="RefSeq" id="WP_167300325.1">
    <property type="nucleotide sequence ID" value="NZ_JAASQV010000002.1"/>
</dbReference>
<comment type="caution">
    <text evidence="2">The sequence shown here is derived from an EMBL/GenBank/DDBJ whole genome shotgun (WGS) entry which is preliminary data.</text>
</comment>
<feature type="region of interest" description="Disordered" evidence="1">
    <location>
        <begin position="73"/>
        <end position="103"/>
    </location>
</feature>
<accession>A0A7X5V2I8</accession>
<dbReference type="EMBL" id="JAASQV010000002">
    <property type="protein sequence ID" value="NIJ66032.1"/>
    <property type="molecule type" value="Genomic_DNA"/>
</dbReference>
<protein>
    <submittedName>
        <fullName evidence="2">Uncharacterized protein</fullName>
    </submittedName>
</protein>
<keyword evidence="3" id="KW-1185">Reference proteome</keyword>
<name>A0A7X5V2I8_9SPHN</name>